<keyword evidence="3" id="KW-1185">Reference proteome</keyword>
<protein>
    <submittedName>
        <fullName evidence="2">Uncharacterized protein</fullName>
    </submittedName>
</protein>
<gene>
    <name evidence="2" type="ORF">E3O44_06345</name>
</gene>
<dbReference type="Proteomes" id="UP000297608">
    <property type="component" value="Unassembled WGS sequence"/>
</dbReference>
<feature type="transmembrane region" description="Helical" evidence="1">
    <location>
        <begin position="29"/>
        <end position="51"/>
    </location>
</feature>
<proteinExistence type="predicted"/>
<dbReference type="RefSeq" id="WP_134533604.1">
    <property type="nucleotide sequence ID" value="NZ_SOFG01000009.1"/>
</dbReference>
<keyword evidence="1" id="KW-1133">Transmembrane helix</keyword>
<keyword evidence="1" id="KW-0812">Transmembrane</keyword>
<sequence>MAETTPHTEQGTRLPKVGSAQDKGVSIRLMLIGVLVGLFGPIGGFLAGTIVSADHTVAGLEPLFVWLFVGMLVGGAGVAVGIIGALRWVRGNHHLE</sequence>
<dbReference type="EMBL" id="SOFG01000009">
    <property type="protein sequence ID" value="TFB88281.1"/>
    <property type="molecule type" value="Genomic_DNA"/>
</dbReference>
<feature type="transmembrane region" description="Helical" evidence="1">
    <location>
        <begin position="63"/>
        <end position="86"/>
    </location>
</feature>
<evidence type="ECO:0000256" key="1">
    <source>
        <dbReference type="SAM" id="Phobius"/>
    </source>
</evidence>
<organism evidence="2 3">
    <name type="scientific">Cryobacterium algoricola</name>
    <dbReference type="NCBI Taxonomy" id="1259183"/>
    <lineage>
        <taxon>Bacteria</taxon>
        <taxon>Bacillati</taxon>
        <taxon>Actinomycetota</taxon>
        <taxon>Actinomycetes</taxon>
        <taxon>Micrococcales</taxon>
        <taxon>Microbacteriaceae</taxon>
        <taxon>Cryobacterium</taxon>
    </lineage>
</organism>
<comment type="caution">
    <text evidence="2">The sequence shown here is derived from an EMBL/GenBank/DDBJ whole genome shotgun (WGS) entry which is preliminary data.</text>
</comment>
<evidence type="ECO:0000313" key="2">
    <source>
        <dbReference type="EMBL" id="TFB88281.1"/>
    </source>
</evidence>
<keyword evidence="1" id="KW-0472">Membrane</keyword>
<accession>A0ABY2IEF1</accession>
<reference evidence="2 3" key="1">
    <citation type="submission" date="2019-03" db="EMBL/GenBank/DDBJ databases">
        <title>Genomics of glacier-inhabiting Cryobacterium strains.</title>
        <authorList>
            <person name="Liu Q."/>
            <person name="Xin Y.-H."/>
        </authorList>
    </citation>
    <scope>NUCLEOTIDE SEQUENCE [LARGE SCALE GENOMIC DNA]</scope>
    <source>
        <strain evidence="2 3">MDB2-B</strain>
    </source>
</reference>
<name>A0ABY2IEF1_9MICO</name>
<evidence type="ECO:0000313" key="3">
    <source>
        <dbReference type="Proteomes" id="UP000297608"/>
    </source>
</evidence>